<comment type="function">
    <text evidence="10 12">Specifically methylates the N3 position of the uracil ring of uridine 1498 (m3U1498) in 16S rRNA. Acts on the fully assembled 30S ribosomal subunit.</text>
</comment>
<dbReference type="EMBL" id="BSUO01000001">
    <property type="protein sequence ID" value="GMA39313.1"/>
    <property type="molecule type" value="Genomic_DNA"/>
</dbReference>
<name>A0ABQ6IPY2_9MICO</name>
<comment type="caution">
    <text evidence="15">The sequence shown here is derived from an EMBL/GenBank/DDBJ whole genome shotgun (WGS) entry which is preliminary data.</text>
</comment>
<dbReference type="NCBIfam" id="NF008693">
    <property type="entry name" value="PRK11713.2-3"/>
    <property type="match status" value="1"/>
</dbReference>
<dbReference type="InterPro" id="IPR029028">
    <property type="entry name" value="Alpha/beta_knot_MTases"/>
</dbReference>
<comment type="catalytic activity">
    <reaction evidence="11 12">
        <text>uridine(1498) in 16S rRNA + S-adenosyl-L-methionine = N(3)-methyluridine(1498) in 16S rRNA + S-adenosyl-L-homocysteine + H(+)</text>
        <dbReference type="Rhea" id="RHEA:42920"/>
        <dbReference type="Rhea" id="RHEA-COMP:10283"/>
        <dbReference type="Rhea" id="RHEA-COMP:10284"/>
        <dbReference type="ChEBI" id="CHEBI:15378"/>
        <dbReference type="ChEBI" id="CHEBI:57856"/>
        <dbReference type="ChEBI" id="CHEBI:59789"/>
        <dbReference type="ChEBI" id="CHEBI:65315"/>
        <dbReference type="ChEBI" id="CHEBI:74502"/>
        <dbReference type="EC" id="2.1.1.193"/>
    </reaction>
</comment>
<evidence type="ECO:0000256" key="12">
    <source>
        <dbReference type="PIRNR" id="PIRNR015601"/>
    </source>
</evidence>
<evidence type="ECO:0000313" key="16">
    <source>
        <dbReference type="Proteomes" id="UP001157126"/>
    </source>
</evidence>
<dbReference type="Pfam" id="PF20260">
    <property type="entry name" value="PUA_4"/>
    <property type="match status" value="1"/>
</dbReference>
<evidence type="ECO:0000256" key="8">
    <source>
        <dbReference type="ARBA" id="ARBA00022679"/>
    </source>
</evidence>
<evidence type="ECO:0000256" key="9">
    <source>
        <dbReference type="ARBA" id="ARBA00022691"/>
    </source>
</evidence>
<evidence type="ECO:0000259" key="13">
    <source>
        <dbReference type="Pfam" id="PF04452"/>
    </source>
</evidence>
<dbReference type="PIRSF" id="PIRSF015601">
    <property type="entry name" value="MTase_slr0722"/>
    <property type="match status" value="1"/>
</dbReference>
<evidence type="ECO:0000256" key="4">
    <source>
        <dbReference type="ARBA" id="ARBA00013673"/>
    </source>
</evidence>
<evidence type="ECO:0000313" key="15">
    <source>
        <dbReference type="EMBL" id="GMA39313.1"/>
    </source>
</evidence>
<keyword evidence="8 12" id="KW-0808">Transferase</keyword>
<evidence type="ECO:0000256" key="3">
    <source>
        <dbReference type="ARBA" id="ARBA00012328"/>
    </source>
</evidence>
<keyword evidence="5 12" id="KW-0963">Cytoplasm</keyword>
<dbReference type="EC" id="2.1.1.193" evidence="3 12"/>
<keyword evidence="6 12" id="KW-0698">rRNA processing</keyword>
<feature type="domain" description="Ribosomal RNA small subunit methyltransferase E methyltransferase" evidence="13">
    <location>
        <begin position="82"/>
        <end position="240"/>
    </location>
</feature>
<protein>
    <recommendedName>
        <fullName evidence="4 12">Ribosomal RNA small subunit methyltransferase E</fullName>
        <ecNumber evidence="3 12">2.1.1.193</ecNumber>
    </recommendedName>
</protein>
<dbReference type="InterPro" id="IPR029026">
    <property type="entry name" value="tRNA_m1G_MTases_N"/>
</dbReference>
<dbReference type="GO" id="GO:0008168">
    <property type="term" value="F:methyltransferase activity"/>
    <property type="evidence" value="ECO:0007669"/>
    <property type="project" value="UniProtKB-KW"/>
</dbReference>
<reference evidence="16" key="1">
    <citation type="journal article" date="2019" name="Int. J. Syst. Evol. Microbiol.">
        <title>The Global Catalogue of Microorganisms (GCM) 10K type strain sequencing project: providing services to taxonomists for standard genome sequencing and annotation.</title>
        <authorList>
            <consortium name="The Broad Institute Genomics Platform"/>
            <consortium name="The Broad Institute Genome Sequencing Center for Infectious Disease"/>
            <person name="Wu L."/>
            <person name="Ma J."/>
        </authorList>
    </citation>
    <scope>NUCLEOTIDE SEQUENCE [LARGE SCALE GENOMIC DNA]</scope>
    <source>
        <strain evidence="16">NBRC 113072</strain>
    </source>
</reference>
<evidence type="ECO:0000259" key="14">
    <source>
        <dbReference type="Pfam" id="PF20260"/>
    </source>
</evidence>
<dbReference type="InterPro" id="IPR015947">
    <property type="entry name" value="PUA-like_sf"/>
</dbReference>
<dbReference type="Gene3D" id="3.40.1280.10">
    <property type="match status" value="1"/>
</dbReference>
<dbReference type="Gene3D" id="2.40.240.20">
    <property type="entry name" value="Hypothetical PUA domain-like, domain 1"/>
    <property type="match status" value="1"/>
</dbReference>
<dbReference type="CDD" id="cd18084">
    <property type="entry name" value="RsmE-like"/>
    <property type="match status" value="1"/>
</dbReference>
<evidence type="ECO:0000256" key="5">
    <source>
        <dbReference type="ARBA" id="ARBA00022490"/>
    </source>
</evidence>
<dbReference type="Proteomes" id="UP001157126">
    <property type="component" value="Unassembled WGS sequence"/>
</dbReference>
<comment type="subcellular location">
    <subcellularLocation>
        <location evidence="1 12">Cytoplasm</location>
    </subcellularLocation>
</comment>
<organism evidence="15 16">
    <name type="scientific">Mobilicoccus caccae</name>
    <dbReference type="NCBI Taxonomy" id="1859295"/>
    <lineage>
        <taxon>Bacteria</taxon>
        <taxon>Bacillati</taxon>
        <taxon>Actinomycetota</taxon>
        <taxon>Actinomycetes</taxon>
        <taxon>Micrococcales</taxon>
        <taxon>Dermatophilaceae</taxon>
        <taxon>Mobilicoccus</taxon>
    </lineage>
</organism>
<evidence type="ECO:0000256" key="11">
    <source>
        <dbReference type="ARBA" id="ARBA00047944"/>
    </source>
</evidence>
<dbReference type="SUPFAM" id="SSF88697">
    <property type="entry name" value="PUA domain-like"/>
    <property type="match status" value="1"/>
</dbReference>
<dbReference type="GO" id="GO:0032259">
    <property type="term" value="P:methylation"/>
    <property type="evidence" value="ECO:0007669"/>
    <property type="project" value="UniProtKB-KW"/>
</dbReference>
<keyword evidence="16" id="KW-1185">Reference proteome</keyword>
<evidence type="ECO:0000256" key="6">
    <source>
        <dbReference type="ARBA" id="ARBA00022552"/>
    </source>
</evidence>
<dbReference type="InterPro" id="IPR046887">
    <property type="entry name" value="RsmE_PUA-like"/>
</dbReference>
<proteinExistence type="inferred from homology"/>
<evidence type="ECO:0000256" key="1">
    <source>
        <dbReference type="ARBA" id="ARBA00004496"/>
    </source>
</evidence>
<dbReference type="InterPro" id="IPR006700">
    <property type="entry name" value="RsmE"/>
</dbReference>
<dbReference type="InterPro" id="IPR046886">
    <property type="entry name" value="RsmE_MTase_dom"/>
</dbReference>
<dbReference type="SUPFAM" id="SSF75217">
    <property type="entry name" value="alpha/beta knot"/>
    <property type="match status" value="1"/>
</dbReference>
<comment type="similarity">
    <text evidence="2 12">Belongs to the RNA methyltransferase RsmE family.</text>
</comment>
<evidence type="ECO:0000256" key="7">
    <source>
        <dbReference type="ARBA" id="ARBA00022603"/>
    </source>
</evidence>
<dbReference type="PANTHER" id="PTHR30027">
    <property type="entry name" value="RIBOSOMAL RNA SMALL SUBUNIT METHYLTRANSFERASE E"/>
    <property type="match status" value="1"/>
</dbReference>
<evidence type="ECO:0000256" key="2">
    <source>
        <dbReference type="ARBA" id="ARBA00005528"/>
    </source>
</evidence>
<keyword evidence="9 12" id="KW-0949">S-adenosyl-L-methionine</keyword>
<feature type="domain" description="Ribosomal RNA small subunit methyltransferase E PUA-like" evidence="14">
    <location>
        <begin position="24"/>
        <end position="70"/>
    </location>
</feature>
<dbReference type="Pfam" id="PF04452">
    <property type="entry name" value="Methyltrans_RNA"/>
    <property type="match status" value="1"/>
</dbReference>
<dbReference type="PANTHER" id="PTHR30027:SF3">
    <property type="entry name" value="16S RRNA (URACIL(1498)-N(3))-METHYLTRANSFERASE"/>
    <property type="match status" value="1"/>
</dbReference>
<gene>
    <name evidence="15" type="ORF">GCM10025883_13580</name>
</gene>
<dbReference type="NCBIfam" id="TIGR00046">
    <property type="entry name" value="RsmE family RNA methyltransferase"/>
    <property type="match status" value="1"/>
</dbReference>
<evidence type="ECO:0000256" key="10">
    <source>
        <dbReference type="ARBA" id="ARBA00025699"/>
    </source>
</evidence>
<dbReference type="RefSeq" id="WP_284303253.1">
    <property type="nucleotide sequence ID" value="NZ_BSUO01000001.1"/>
</dbReference>
<keyword evidence="7 12" id="KW-0489">Methyltransferase</keyword>
<accession>A0ABQ6IPY2</accession>
<sequence>MTAHLFRLPPGTLGELTTGSTVTLGGAEGHHAATVKRTGVGEEILVADGSGLLATARVREVGSGELRLEIVDVREGAVAGPRLVLVQALAKGGRDEQAVEAATELGVDGVLAWQADRCIVRWRGERAEKSLAKWGSVAAAAAKQARRATVPSVEGPVSSAGLADLVRASALTVVLHEDAEEPLAGLELPADGDVLVVVGPEGGISPGELEAFSAAGARQVRLGPTVLRSSSAGPAALAVLNAVSRWR</sequence>